<gene>
    <name evidence="3" type="ORF">I6J18_04345</name>
</gene>
<keyword evidence="1" id="KW-1133">Transmembrane helix</keyword>
<keyword evidence="4" id="KW-1185">Reference proteome</keyword>
<dbReference type="Gene3D" id="3.40.50.300">
    <property type="entry name" value="P-loop containing nucleotide triphosphate hydrolases"/>
    <property type="match status" value="1"/>
</dbReference>
<evidence type="ECO:0000259" key="2">
    <source>
        <dbReference type="Pfam" id="PF01926"/>
    </source>
</evidence>
<dbReference type="RefSeq" id="WP_201647915.1">
    <property type="nucleotide sequence ID" value="NZ_CP068053.1"/>
</dbReference>
<accession>A0A974S165</accession>
<feature type="transmembrane region" description="Helical" evidence="1">
    <location>
        <begin position="310"/>
        <end position="330"/>
    </location>
</feature>
<reference evidence="3 4" key="1">
    <citation type="submission" date="2021-01" db="EMBL/GenBank/DDBJ databases">
        <title>FDA dAtabase for Regulatory Grade micrObial Sequences (FDA-ARGOS): Supporting development and validation of Infectious Disease Dx tests.</title>
        <authorList>
            <person name="Nelson B."/>
            <person name="Plummer A."/>
            <person name="Tallon L."/>
            <person name="Sadzewicz L."/>
            <person name="Zhao X."/>
            <person name="Boylan J."/>
            <person name="Ott S."/>
            <person name="Bowen H."/>
            <person name="Vavikolanu K."/>
            <person name="Mehta A."/>
            <person name="Aluvathingal J."/>
            <person name="Nadendla S."/>
            <person name="Myers T."/>
            <person name="Yan Y."/>
            <person name="Sichtig H."/>
        </authorList>
    </citation>
    <scope>NUCLEOTIDE SEQUENCE [LARGE SCALE GENOMIC DNA]</scope>
    <source>
        <strain evidence="3 4">FDAARGOS_1161</strain>
    </source>
</reference>
<evidence type="ECO:0000313" key="3">
    <source>
        <dbReference type="EMBL" id="QQT01138.1"/>
    </source>
</evidence>
<dbReference type="PANTHER" id="PTHR42714">
    <property type="entry name" value="TRNA MODIFICATION GTPASE GTPBP3"/>
    <property type="match status" value="1"/>
</dbReference>
<feature type="transmembrane region" description="Helical" evidence="1">
    <location>
        <begin position="287"/>
        <end position="304"/>
    </location>
</feature>
<dbReference type="SUPFAM" id="SSF52540">
    <property type="entry name" value="P-loop containing nucleoside triphosphate hydrolases"/>
    <property type="match status" value="1"/>
</dbReference>
<feature type="domain" description="G" evidence="2">
    <location>
        <begin position="56"/>
        <end position="167"/>
    </location>
</feature>
<dbReference type="GO" id="GO:0005525">
    <property type="term" value="F:GTP binding"/>
    <property type="evidence" value="ECO:0007669"/>
    <property type="project" value="InterPro"/>
</dbReference>
<dbReference type="EMBL" id="CP068053">
    <property type="protein sequence ID" value="QQT01138.1"/>
    <property type="molecule type" value="Genomic_DNA"/>
</dbReference>
<keyword evidence="1" id="KW-0472">Membrane</keyword>
<dbReference type="Pfam" id="PF01926">
    <property type="entry name" value="MMR_HSR1"/>
    <property type="match status" value="1"/>
</dbReference>
<keyword evidence="1" id="KW-0812">Transmembrane</keyword>
<protein>
    <submittedName>
        <fullName evidence="3">50S ribosome-binding GTPase</fullName>
    </submittedName>
</protein>
<evidence type="ECO:0000256" key="1">
    <source>
        <dbReference type="SAM" id="Phobius"/>
    </source>
</evidence>
<name>A0A974S165_PERPY</name>
<dbReference type="GO" id="GO:0002098">
    <property type="term" value="P:tRNA wobble uridine modification"/>
    <property type="evidence" value="ECO:0007669"/>
    <property type="project" value="TreeGrafter"/>
</dbReference>
<dbReference type="InterPro" id="IPR006073">
    <property type="entry name" value="GTP-bd"/>
</dbReference>
<feature type="transmembrane region" description="Helical" evidence="1">
    <location>
        <begin position="342"/>
        <end position="360"/>
    </location>
</feature>
<dbReference type="CDD" id="cd00882">
    <property type="entry name" value="Ras_like_GTPase"/>
    <property type="match status" value="1"/>
</dbReference>
<feature type="transmembrane region" description="Helical" evidence="1">
    <location>
        <begin position="366"/>
        <end position="395"/>
    </location>
</feature>
<dbReference type="KEGG" id="ppsr:I6J18_04345"/>
<proteinExistence type="predicted"/>
<dbReference type="Proteomes" id="UP000595254">
    <property type="component" value="Chromosome"/>
</dbReference>
<dbReference type="PANTHER" id="PTHR42714:SF6">
    <property type="entry name" value="TRANSLATION INITIATION FACTOR IF-2"/>
    <property type="match status" value="1"/>
</dbReference>
<organism evidence="3 4">
    <name type="scientific">Peribacillus psychrosaccharolyticus</name>
    <name type="common">Bacillus psychrosaccharolyticus</name>
    <dbReference type="NCBI Taxonomy" id="1407"/>
    <lineage>
        <taxon>Bacteria</taxon>
        <taxon>Bacillati</taxon>
        <taxon>Bacillota</taxon>
        <taxon>Bacilli</taxon>
        <taxon>Bacillales</taxon>
        <taxon>Bacillaceae</taxon>
        <taxon>Peribacillus</taxon>
    </lineage>
</organism>
<dbReference type="GO" id="GO:0030488">
    <property type="term" value="P:tRNA methylation"/>
    <property type="evidence" value="ECO:0007669"/>
    <property type="project" value="TreeGrafter"/>
</dbReference>
<dbReference type="GO" id="GO:0005737">
    <property type="term" value="C:cytoplasm"/>
    <property type="evidence" value="ECO:0007669"/>
    <property type="project" value="TreeGrafter"/>
</dbReference>
<evidence type="ECO:0000313" key="4">
    <source>
        <dbReference type="Proteomes" id="UP000595254"/>
    </source>
</evidence>
<dbReference type="InterPro" id="IPR027417">
    <property type="entry name" value="P-loop_NTPase"/>
</dbReference>
<dbReference type="AlphaFoldDB" id="A0A974S165"/>
<sequence length="420" mass="46687">MDKDKNEELQKEELGSLFTLIRGQIDKLPISSSKKQKMTEQIMKLKLLTVDSREPRIALVGRRGSGKSSLINAMFGEEKQYVSSVKSGTGKGKWLWYPNDLNKKIRLLDSRGLGESENPTEGFDRKTPMEELAHAVNTEQPDVFLFLIKAKEADARIEEDLNELKKLRKIVRDTHQYDVPVICVVTQVDELDPPHYKRSPFDEHPKKKKNIDEAASLMAKRFAEAEIPLITVIPTCSYLEFDEEGNIEYDMRWNIDLLAEYLIEALPSQAQLKTAKAMQSQHVKKKYAVTIVGTFTAIASLIGAEPIPFADFPFLTALQGIMIIVIGFIADKELNTKSAGEFIAALGVNVGLGLLVREGVRAAVRFIPAAGSAVSAAVAGGVTFGIGQAAIVYFIEGKNIDQARDAYKRGNKLFKDPKEE</sequence>